<name>A0A1W1BA39_9ZZZZ</name>
<reference evidence="1" key="1">
    <citation type="submission" date="2016-10" db="EMBL/GenBank/DDBJ databases">
        <authorList>
            <person name="de Groot N.N."/>
        </authorList>
    </citation>
    <scope>NUCLEOTIDE SEQUENCE</scope>
</reference>
<gene>
    <name evidence="1" type="ORF">MNB_SV-6-1244</name>
</gene>
<proteinExistence type="predicted"/>
<protein>
    <submittedName>
        <fullName evidence="1">Uncharacterized protein</fullName>
    </submittedName>
</protein>
<organism evidence="1">
    <name type="scientific">hydrothermal vent metagenome</name>
    <dbReference type="NCBI Taxonomy" id="652676"/>
    <lineage>
        <taxon>unclassified sequences</taxon>
        <taxon>metagenomes</taxon>
        <taxon>ecological metagenomes</taxon>
    </lineage>
</organism>
<sequence>MVTQIVLKSRCYLKSSKIERSILFAKLKTKYRPVRYKNNLFKF</sequence>
<evidence type="ECO:0000313" key="1">
    <source>
        <dbReference type="EMBL" id="SFV50337.1"/>
    </source>
</evidence>
<accession>A0A1W1BA39</accession>
<dbReference type="EMBL" id="FPHC01000009">
    <property type="protein sequence ID" value="SFV50337.1"/>
    <property type="molecule type" value="Genomic_DNA"/>
</dbReference>
<dbReference type="AlphaFoldDB" id="A0A1W1BA39"/>